<dbReference type="Pfam" id="PF00929">
    <property type="entry name" value="RNase_T"/>
    <property type="match status" value="1"/>
</dbReference>
<keyword evidence="6" id="KW-1185">Reference proteome</keyword>
<dbReference type="Gene3D" id="3.30.420.10">
    <property type="entry name" value="Ribonuclease H-like superfamily/Ribonuclease H"/>
    <property type="match status" value="1"/>
</dbReference>
<evidence type="ECO:0000259" key="4">
    <source>
        <dbReference type="SMART" id="SM00479"/>
    </source>
</evidence>
<dbReference type="SMART" id="SM00479">
    <property type="entry name" value="EXOIII"/>
    <property type="match status" value="1"/>
</dbReference>
<dbReference type="SUPFAM" id="SSF53098">
    <property type="entry name" value="Ribonuclease H-like"/>
    <property type="match status" value="1"/>
</dbReference>
<sequence>MAAAQVLPPEVLPPEVVFVDVETTGLGAADRIVTLAAIHLDTASLSSGAPALDHIHLAFDPRRDCHPNAAAVHGYSDWDLRHQDLFAAHAAAIHAFLHRAPLVVAHNAAFDLRFVGQEFGKCGLPPLSGRTFCTMQTYRDRGHPGSSSLDAVCARIGARRGGARHGALEDAWLALRVFLWLHGRKGGLAMPETFRAGPTNWIVPPPVPEGPWPKRARKG</sequence>
<name>A0A840ZS87_9HYPH</name>
<evidence type="ECO:0000313" key="6">
    <source>
        <dbReference type="Proteomes" id="UP000583454"/>
    </source>
</evidence>
<dbReference type="Proteomes" id="UP000583454">
    <property type="component" value="Unassembled WGS sequence"/>
</dbReference>
<evidence type="ECO:0000256" key="1">
    <source>
        <dbReference type="ARBA" id="ARBA00022722"/>
    </source>
</evidence>
<dbReference type="EC" id="2.7.7.7" evidence="5"/>
<keyword evidence="3" id="KW-0269">Exonuclease</keyword>
<feature type="domain" description="Exonuclease" evidence="4">
    <location>
        <begin position="15"/>
        <end position="187"/>
    </location>
</feature>
<reference evidence="5 6" key="1">
    <citation type="submission" date="2020-08" db="EMBL/GenBank/DDBJ databases">
        <title>Genomic Encyclopedia of Type Strains, Phase IV (KMG-IV): sequencing the most valuable type-strain genomes for metagenomic binning, comparative biology and taxonomic classification.</title>
        <authorList>
            <person name="Goeker M."/>
        </authorList>
    </citation>
    <scope>NUCLEOTIDE SEQUENCE [LARGE SCALE GENOMIC DNA]</scope>
    <source>
        <strain evidence="5 6">DSM 2163</strain>
    </source>
</reference>
<comment type="caution">
    <text evidence="5">The sequence shown here is derived from an EMBL/GenBank/DDBJ whole genome shotgun (WGS) entry which is preliminary data.</text>
</comment>
<dbReference type="EMBL" id="JACHOP010000024">
    <property type="protein sequence ID" value="MBB5759553.1"/>
    <property type="molecule type" value="Genomic_DNA"/>
</dbReference>
<keyword evidence="5" id="KW-0808">Transferase</keyword>
<keyword evidence="1" id="KW-0540">Nuclease</keyword>
<dbReference type="AlphaFoldDB" id="A0A840ZS87"/>
<gene>
    <name evidence="5" type="ORF">HNR00_004287</name>
</gene>
<organism evidence="5 6">
    <name type="scientific">Methylorubrum rhodinum</name>
    <dbReference type="NCBI Taxonomy" id="29428"/>
    <lineage>
        <taxon>Bacteria</taxon>
        <taxon>Pseudomonadati</taxon>
        <taxon>Pseudomonadota</taxon>
        <taxon>Alphaproteobacteria</taxon>
        <taxon>Hyphomicrobiales</taxon>
        <taxon>Methylobacteriaceae</taxon>
        <taxon>Methylorubrum</taxon>
    </lineage>
</organism>
<dbReference type="GO" id="GO:0003676">
    <property type="term" value="F:nucleic acid binding"/>
    <property type="evidence" value="ECO:0007669"/>
    <property type="project" value="InterPro"/>
</dbReference>
<keyword evidence="5" id="KW-0548">Nucleotidyltransferase</keyword>
<evidence type="ECO:0000256" key="3">
    <source>
        <dbReference type="ARBA" id="ARBA00022839"/>
    </source>
</evidence>
<dbReference type="InterPro" id="IPR013520">
    <property type="entry name" value="Ribonucl_H"/>
</dbReference>
<proteinExistence type="predicted"/>
<dbReference type="InterPro" id="IPR036397">
    <property type="entry name" value="RNaseH_sf"/>
</dbReference>
<dbReference type="PANTHER" id="PTHR30231">
    <property type="entry name" value="DNA POLYMERASE III SUBUNIT EPSILON"/>
    <property type="match status" value="1"/>
</dbReference>
<dbReference type="RefSeq" id="WP_312886093.1">
    <property type="nucleotide sequence ID" value="NZ_JACHOP010000024.1"/>
</dbReference>
<dbReference type="PANTHER" id="PTHR30231:SF4">
    <property type="entry name" value="PROTEIN NEN2"/>
    <property type="match status" value="1"/>
</dbReference>
<dbReference type="GO" id="GO:0003887">
    <property type="term" value="F:DNA-directed DNA polymerase activity"/>
    <property type="evidence" value="ECO:0007669"/>
    <property type="project" value="UniProtKB-EC"/>
</dbReference>
<dbReference type="InterPro" id="IPR012337">
    <property type="entry name" value="RNaseH-like_sf"/>
</dbReference>
<dbReference type="CDD" id="cd06127">
    <property type="entry name" value="DEDDh"/>
    <property type="match status" value="1"/>
</dbReference>
<accession>A0A840ZS87</accession>
<dbReference type="GO" id="GO:0008408">
    <property type="term" value="F:3'-5' exonuclease activity"/>
    <property type="evidence" value="ECO:0007669"/>
    <property type="project" value="TreeGrafter"/>
</dbReference>
<evidence type="ECO:0000313" key="5">
    <source>
        <dbReference type="EMBL" id="MBB5759553.1"/>
    </source>
</evidence>
<evidence type="ECO:0000256" key="2">
    <source>
        <dbReference type="ARBA" id="ARBA00022801"/>
    </source>
</evidence>
<protein>
    <submittedName>
        <fullName evidence="5">DNA polymerase-3 subunit epsilon</fullName>
        <ecNumber evidence="5">2.7.7.7</ecNumber>
    </submittedName>
</protein>
<keyword evidence="2" id="KW-0378">Hydrolase</keyword>